<protein>
    <submittedName>
        <fullName evidence="2">Ribonuclease H-like domain-containing protein</fullName>
    </submittedName>
</protein>
<proteinExistence type="predicted"/>
<gene>
    <name evidence="2" type="ORF">Tco_1015373</name>
</gene>
<dbReference type="Pfam" id="PF07727">
    <property type="entry name" value="RVT_2"/>
    <property type="match status" value="1"/>
</dbReference>
<name>A0ABQ5FLQ5_9ASTR</name>
<dbReference type="Proteomes" id="UP001151760">
    <property type="component" value="Unassembled WGS sequence"/>
</dbReference>
<organism evidence="2 3">
    <name type="scientific">Tanacetum coccineum</name>
    <dbReference type="NCBI Taxonomy" id="301880"/>
    <lineage>
        <taxon>Eukaryota</taxon>
        <taxon>Viridiplantae</taxon>
        <taxon>Streptophyta</taxon>
        <taxon>Embryophyta</taxon>
        <taxon>Tracheophyta</taxon>
        <taxon>Spermatophyta</taxon>
        <taxon>Magnoliopsida</taxon>
        <taxon>eudicotyledons</taxon>
        <taxon>Gunneridae</taxon>
        <taxon>Pentapetalae</taxon>
        <taxon>asterids</taxon>
        <taxon>campanulids</taxon>
        <taxon>Asterales</taxon>
        <taxon>Asteraceae</taxon>
        <taxon>Asteroideae</taxon>
        <taxon>Anthemideae</taxon>
        <taxon>Anthemidinae</taxon>
        <taxon>Tanacetum</taxon>
    </lineage>
</organism>
<evidence type="ECO:0000313" key="3">
    <source>
        <dbReference type="Proteomes" id="UP001151760"/>
    </source>
</evidence>
<keyword evidence="3" id="KW-1185">Reference proteome</keyword>
<comment type="caution">
    <text evidence="2">The sequence shown here is derived from an EMBL/GenBank/DDBJ whole genome shotgun (WGS) entry which is preliminary data.</text>
</comment>
<feature type="domain" description="Reverse transcriptase Ty1/copia-type" evidence="1">
    <location>
        <begin position="30"/>
        <end position="120"/>
    </location>
</feature>
<sequence>MVTRAKADIFKLLERMNCHVTTTSPPPRSYVLVPHIANVNIIHSMWLFIHKFHTDGSLRRYKARLVSNGRSQHHGIDCDETFSPVVKPATIRTVLSLAVSRDWLIHQFNVKNSFLHVQLGLIMVRKPDRTEN</sequence>
<evidence type="ECO:0000259" key="1">
    <source>
        <dbReference type="Pfam" id="PF07727"/>
    </source>
</evidence>
<evidence type="ECO:0000313" key="2">
    <source>
        <dbReference type="EMBL" id="GJT63893.1"/>
    </source>
</evidence>
<dbReference type="EMBL" id="BQNB010017498">
    <property type="protein sequence ID" value="GJT63893.1"/>
    <property type="molecule type" value="Genomic_DNA"/>
</dbReference>
<reference evidence="2" key="2">
    <citation type="submission" date="2022-01" db="EMBL/GenBank/DDBJ databases">
        <authorList>
            <person name="Yamashiro T."/>
            <person name="Shiraishi A."/>
            <person name="Satake H."/>
            <person name="Nakayama K."/>
        </authorList>
    </citation>
    <scope>NUCLEOTIDE SEQUENCE</scope>
</reference>
<accession>A0ABQ5FLQ5</accession>
<dbReference type="InterPro" id="IPR013103">
    <property type="entry name" value="RVT_2"/>
</dbReference>
<reference evidence="2" key="1">
    <citation type="journal article" date="2022" name="Int. J. Mol. Sci.">
        <title>Draft Genome of Tanacetum Coccineum: Genomic Comparison of Closely Related Tanacetum-Family Plants.</title>
        <authorList>
            <person name="Yamashiro T."/>
            <person name="Shiraishi A."/>
            <person name="Nakayama K."/>
            <person name="Satake H."/>
        </authorList>
    </citation>
    <scope>NUCLEOTIDE SEQUENCE</scope>
</reference>